<evidence type="ECO:0000256" key="8">
    <source>
        <dbReference type="ARBA" id="ARBA00022448"/>
    </source>
</evidence>
<dbReference type="OrthoDB" id="9765468at2"/>
<evidence type="ECO:0000313" key="24">
    <source>
        <dbReference type="EMBL" id="RRJ86836.1"/>
    </source>
</evidence>
<dbReference type="InterPro" id="IPR036618">
    <property type="entry name" value="PtsI_HPr-bd_sf"/>
</dbReference>
<evidence type="ECO:0000256" key="5">
    <source>
        <dbReference type="ARBA" id="ARBA00007837"/>
    </source>
</evidence>
<protein>
    <recommendedName>
        <fullName evidence="7 17">Phosphoenolpyruvate-protein phosphotransferase</fullName>
        <ecNumber evidence="6 17">2.7.3.9</ecNumber>
    </recommendedName>
    <alternativeName>
        <fullName evidence="16 17">Phosphotransferase system, enzyme I</fullName>
    </alternativeName>
</protein>
<dbReference type="GO" id="GO:0005737">
    <property type="term" value="C:cytoplasm"/>
    <property type="evidence" value="ECO:0007669"/>
    <property type="project" value="UniProtKB-SubCell"/>
</dbReference>
<evidence type="ECO:0000256" key="3">
    <source>
        <dbReference type="ARBA" id="ARBA00002728"/>
    </source>
</evidence>
<dbReference type="GO" id="GO:0009401">
    <property type="term" value="P:phosphoenolpyruvate-dependent sugar phosphotransferase system"/>
    <property type="evidence" value="ECO:0007669"/>
    <property type="project" value="UniProtKB-KW"/>
</dbReference>
<evidence type="ECO:0000259" key="23">
    <source>
        <dbReference type="Pfam" id="PF05524"/>
    </source>
</evidence>
<evidence type="ECO:0000256" key="13">
    <source>
        <dbReference type="ARBA" id="ARBA00022723"/>
    </source>
</evidence>
<organism evidence="24 25">
    <name type="scientific">Gulosibacter macacae</name>
    <dbReference type="NCBI Taxonomy" id="2488791"/>
    <lineage>
        <taxon>Bacteria</taxon>
        <taxon>Bacillati</taxon>
        <taxon>Actinomycetota</taxon>
        <taxon>Actinomycetes</taxon>
        <taxon>Micrococcales</taxon>
        <taxon>Microbacteriaceae</taxon>
        <taxon>Gulosibacter</taxon>
    </lineage>
</organism>
<evidence type="ECO:0000256" key="15">
    <source>
        <dbReference type="ARBA" id="ARBA00022842"/>
    </source>
</evidence>
<evidence type="ECO:0000313" key="25">
    <source>
        <dbReference type="Proteomes" id="UP000274391"/>
    </source>
</evidence>
<feature type="active site" description="Tele-phosphohistidine intermediate" evidence="18">
    <location>
        <position position="183"/>
    </location>
</feature>
<dbReference type="PANTHER" id="PTHR46244">
    <property type="entry name" value="PHOSPHOENOLPYRUVATE-PROTEIN PHOSPHOTRANSFERASE"/>
    <property type="match status" value="1"/>
</dbReference>
<sequence>MELHGHGVGTRTAIGRAVRMPHPLPEPADSAFTGDVAAEQQRAAEAFDAVRAELAERSAAAEGSLRDVLEAQSMMASDPSISTLVNDAVAGGKTAERAVFESFAQYAELLKSMGGYMAERATDLGDVSQRIRARIAGVPTPEVPVRDEPFILVAVDLAPADTSKLDLDRVLAFVTRDGSPKAHTGIIAAEKGLPAVVAVAGADDIEEGAMLVVDAAAGVVIVDPSEAQIADAQAAIERQQAIASAPAEPGVLADGTAVQILANVGKPADAARAVELGAEGVGLFRTEFLFLDRDVAPSYEQQLADYVEMMTPFAGKKVVARVLDAGADKPLPFLNDAIEANPALGMRGIRILKVREQLLRDQLTALRDAAAQTGAKLWVMAPMISEASESVYFTELAREIGVEVAGSMIEVPSAALLCEQVLESSDFVSVGTNDLTQYTLAADRVLGTVASFQDPWHPSVLRLLKLIGDAGEATGKPVGVCGEAAADPQLAIVLVGLGVRSLSMAPPAFAEVRVALKSVTLEQARAAAKRALAAHHGAEARELAFPA</sequence>
<dbReference type="PROSITE" id="PS00742">
    <property type="entry name" value="PEP_ENZYMES_2"/>
    <property type="match status" value="1"/>
</dbReference>
<dbReference type="InterPro" id="IPR015813">
    <property type="entry name" value="Pyrv/PenolPyrv_kinase-like_dom"/>
</dbReference>
<dbReference type="RefSeq" id="WP_124972074.1">
    <property type="nucleotide sequence ID" value="NZ_RQVS01000007.1"/>
</dbReference>
<dbReference type="Pfam" id="PF02896">
    <property type="entry name" value="PEP-utilizers_C"/>
    <property type="match status" value="1"/>
</dbReference>
<keyword evidence="8 17" id="KW-0813">Transport</keyword>
<feature type="binding site" evidence="19">
    <location>
        <position position="285"/>
    </location>
    <ligand>
        <name>phosphoenolpyruvate</name>
        <dbReference type="ChEBI" id="CHEBI:58702"/>
    </ligand>
</feature>
<feature type="binding site" evidence="20">
    <location>
        <position position="410"/>
    </location>
    <ligand>
        <name>Mg(2+)</name>
        <dbReference type="ChEBI" id="CHEBI:18420"/>
    </ligand>
</feature>
<dbReference type="PANTHER" id="PTHR46244:SF3">
    <property type="entry name" value="PHOSPHOENOLPYRUVATE-PROTEIN PHOSPHOTRANSFERASE"/>
    <property type="match status" value="1"/>
</dbReference>
<dbReference type="InterPro" id="IPR050499">
    <property type="entry name" value="PEP-utilizing_PTS_enzyme"/>
</dbReference>
<feature type="binding site" evidence="19">
    <location>
        <position position="321"/>
    </location>
    <ligand>
        <name>phosphoenolpyruvate</name>
        <dbReference type="ChEBI" id="CHEBI:58702"/>
    </ligand>
</feature>
<dbReference type="SUPFAM" id="SSF47831">
    <property type="entry name" value="Enzyme I of the PEP:sugar phosphotransferase system HPr-binding (sub)domain"/>
    <property type="match status" value="1"/>
</dbReference>
<evidence type="ECO:0000256" key="17">
    <source>
        <dbReference type="PIRNR" id="PIRNR000732"/>
    </source>
</evidence>
<dbReference type="InterPro" id="IPR036637">
    <property type="entry name" value="Phosphohistidine_dom_sf"/>
</dbReference>
<comment type="caution">
    <text evidence="24">The sequence shown here is derived from an EMBL/GenBank/DDBJ whole genome shotgun (WGS) entry which is preliminary data.</text>
</comment>
<keyword evidence="24" id="KW-0670">Pyruvate</keyword>
<dbReference type="AlphaFoldDB" id="A0A3P3VZ04"/>
<reference evidence="24 25" key="1">
    <citation type="submission" date="2018-11" db="EMBL/GenBank/DDBJ databases">
        <title>YIM 102482-1 draft genome.</title>
        <authorList>
            <person name="Li G."/>
            <person name="Jiang Y."/>
        </authorList>
    </citation>
    <scope>NUCLEOTIDE SEQUENCE [LARGE SCALE GENOMIC DNA]</scope>
    <source>
        <strain evidence="24 25">YIM 102482-1</strain>
    </source>
</reference>
<evidence type="ECO:0000256" key="6">
    <source>
        <dbReference type="ARBA" id="ARBA00012232"/>
    </source>
</evidence>
<feature type="active site" description="Proton donor" evidence="18">
    <location>
        <position position="481"/>
    </location>
</feature>
<keyword evidence="15 17" id="KW-0460">Magnesium</keyword>
<comment type="subcellular location">
    <subcellularLocation>
        <location evidence="4 17">Cytoplasm</location>
    </subcellularLocation>
</comment>
<keyword evidence="11 17" id="KW-0808">Transferase</keyword>
<keyword evidence="12 17" id="KW-0598">Phosphotransferase system</keyword>
<dbReference type="GO" id="GO:0016301">
    <property type="term" value="F:kinase activity"/>
    <property type="evidence" value="ECO:0007669"/>
    <property type="project" value="UniProtKB-KW"/>
</dbReference>
<dbReference type="InterPro" id="IPR008279">
    <property type="entry name" value="PEP-util_enz_mobile_dom"/>
</dbReference>
<evidence type="ECO:0000256" key="14">
    <source>
        <dbReference type="ARBA" id="ARBA00022777"/>
    </source>
</evidence>
<dbReference type="SUPFAM" id="SSF52009">
    <property type="entry name" value="Phosphohistidine domain"/>
    <property type="match status" value="1"/>
</dbReference>
<dbReference type="InterPro" id="IPR000121">
    <property type="entry name" value="PEP_util_C"/>
</dbReference>
<dbReference type="InterPro" id="IPR024692">
    <property type="entry name" value="PTS_EI"/>
</dbReference>
<feature type="binding site" evidence="20">
    <location>
        <position position="434"/>
    </location>
    <ligand>
        <name>Mg(2+)</name>
        <dbReference type="ChEBI" id="CHEBI:18420"/>
    </ligand>
</feature>
<comment type="function">
    <text evidence="3 17">General (non sugar-specific) component of the phosphoenolpyruvate-dependent sugar phosphotransferase system (sugar PTS). This major carbohydrate active-transport system catalyzes the phosphorylation of incoming sugar substrates concomitantly with their translocation across the cell membrane. Enzyme I transfers the phosphoryl group from phosphoenolpyruvate (PEP) to the phosphoryl carrier protein (HPr).</text>
</comment>
<keyword evidence="13 17" id="KW-0479">Metal-binding</keyword>
<comment type="similarity">
    <text evidence="5 17">Belongs to the PEP-utilizing enzyme family.</text>
</comment>
<comment type="catalytic activity">
    <reaction evidence="1 17">
        <text>L-histidyl-[protein] + phosphoenolpyruvate = N(pros)-phospho-L-histidyl-[protein] + pyruvate</text>
        <dbReference type="Rhea" id="RHEA:23880"/>
        <dbReference type="Rhea" id="RHEA-COMP:9745"/>
        <dbReference type="Rhea" id="RHEA-COMP:9746"/>
        <dbReference type="ChEBI" id="CHEBI:15361"/>
        <dbReference type="ChEBI" id="CHEBI:29979"/>
        <dbReference type="ChEBI" id="CHEBI:58702"/>
        <dbReference type="ChEBI" id="CHEBI:64837"/>
        <dbReference type="EC" id="2.7.3.9"/>
    </reaction>
</comment>
<dbReference type="GO" id="GO:0008965">
    <property type="term" value="F:phosphoenolpyruvate-protein phosphotransferase activity"/>
    <property type="evidence" value="ECO:0007669"/>
    <property type="project" value="UniProtKB-EC"/>
</dbReference>
<evidence type="ECO:0000256" key="4">
    <source>
        <dbReference type="ARBA" id="ARBA00004496"/>
    </source>
</evidence>
<keyword evidence="14 17" id="KW-0418">Kinase</keyword>
<evidence type="ECO:0000256" key="20">
    <source>
        <dbReference type="PIRSR" id="PIRSR000732-3"/>
    </source>
</evidence>
<dbReference type="Pfam" id="PF00391">
    <property type="entry name" value="PEP-utilizers"/>
    <property type="match status" value="1"/>
</dbReference>
<dbReference type="EMBL" id="RQVS01000007">
    <property type="protein sequence ID" value="RRJ86836.1"/>
    <property type="molecule type" value="Genomic_DNA"/>
</dbReference>
<evidence type="ECO:0000256" key="19">
    <source>
        <dbReference type="PIRSR" id="PIRSR000732-2"/>
    </source>
</evidence>
<evidence type="ECO:0000259" key="21">
    <source>
        <dbReference type="Pfam" id="PF00391"/>
    </source>
</evidence>
<keyword evidence="10 17" id="KW-0762">Sugar transport</keyword>
<feature type="domain" description="PEP-utilising enzyme C-terminal" evidence="22">
    <location>
        <begin position="246"/>
        <end position="519"/>
    </location>
</feature>
<evidence type="ECO:0000256" key="18">
    <source>
        <dbReference type="PIRSR" id="PIRSR000732-1"/>
    </source>
</evidence>
<dbReference type="SUPFAM" id="SSF51621">
    <property type="entry name" value="Phosphoenolpyruvate/pyruvate domain"/>
    <property type="match status" value="1"/>
</dbReference>
<dbReference type="PIRSF" id="PIRSF000732">
    <property type="entry name" value="PTS_enzyme_I"/>
    <property type="match status" value="1"/>
</dbReference>
<dbReference type="Gene3D" id="1.10.274.10">
    <property type="entry name" value="PtsI, HPr-binding domain"/>
    <property type="match status" value="1"/>
</dbReference>
<feature type="domain" description="PEP-utilising enzyme mobile" evidence="21">
    <location>
        <begin position="148"/>
        <end position="218"/>
    </location>
</feature>
<gene>
    <name evidence="24" type="primary">ptsP</name>
    <name evidence="24" type="ORF">EG850_07390</name>
</gene>
<keyword evidence="25" id="KW-1185">Reference proteome</keyword>
<evidence type="ECO:0000256" key="11">
    <source>
        <dbReference type="ARBA" id="ARBA00022679"/>
    </source>
</evidence>
<evidence type="ECO:0000256" key="2">
    <source>
        <dbReference type="ARBA" id="ARBA00001946"/>
    </source>
</evidence>
<feature type="binding site" evidence="19">
    <location>
        <begin position="433"/>
        <end position="434"/>
    </location>
    <ligand>
        <name>phosphoenolpyruvate</name>
        <dbReference type="ChEBI" id="CHEBI:58702"/>
    </ligand>
</feature>
<dbReference type="NCBIfam" id="TIGR01417">
    <property type="entry name" value="PTS_I_fam"/>
    <property type="match status" value="1"/>
</dbReference>
<dbReference type="EC" id="2.7.3.9" evidence="6 17"/>
<dbReference type="GO" id="GO:0046872">
    <property type="term" value="F:metal ion binding"/>
    <property type="evidence" value="ECO:0007669"/>
    <property type="project" value="UniProtKB-KW"/>
</dbReference>
<dbReference type="Pfam" id="PF05524">
    <property type="entry name" value="PEP-utilisers_N"/>
    <property type="match status" value="1"/>
</dbReference>
<feature type="binding site" evidence="19">
    <location>
        <position position="444"/>
    </location>
    <ligand>
        <name>phosphoenolpyruvate</name>
        <dbReference type="ChEBI" id="CHEBI:58702"/>
    </ligand>
</feature>
<dbReference type="InterPro" id="IPR006318">
    <property type="entry name" value="PTS_EI-like"/>
</dbReference>
<evidence type="ECO:0000256" key="7">
    <source>
        <dbReference type="ARBA" id="ARBA00016544"/>
    </source>
</evidence>
<keyword evidence="9 17" id="KW-0963">Cytoplasm</keyword>
<dbReference type="InterPro" id="IPR008731">
    <property type="entry name" value="PTS_EIN"/>
</dbReference>
<dbReference type="InterPro" id="IPR040442">
    <property type="entry name" value="Pyrv_kinase-like_dom_sf"/>
</dbReference>
<dbReference type="InterPro" id="IPR023151">
    <property type="entry name" value="PEP_util_CS"/>
</dbReference>
<evidence type="ECO:0000259" key="22">
    <source>
        <dbReference type="Pfam" id="PF02896"/>
    </source>
</evidence>
<name>A0A3P3VZ04_9MICO</name>
<evidence type="ECO:0000256" key="16">
    <source>
        <dbReference type="ARBA" id="ARBA00033235"/>
    </source>
</evidence>
<feature type="domain" description="Phosphotransferase system enzyme I N-terminal" evidence="23">
    <location>
        <begin position="4"/>
        <end position="120"/>
    </location>
</feature>
<evidence type="ECO:0000256" key="10">
    <source>
        <dbReference type="ARBA" id="ARBA00022597"/>
    </source>
</evidence>
<dbReference type="Proteomes" id="UP000274391">
    <property type="component" value="Unassembled WGS sequence"/>
</dbReference>
<accession>A0A3P3VZ04</accession>
<dbReference type="Gene3D" id="3.20.20.60">
    <property type="entry name" value="Phosphoenolpyruvate-binding domains"/>
    <property type="match status" value="1"/>
</dbReference>
<evidence type="ECO:0000256" key="1">
    <source>
        <dbReference type="ARBA" id="ARBA00000683"/>
    </source>
</evidence>
<dbReference type="PRINTS" id="PR01736">
    <property type="entry name" value="PHPHTRNFRASE"/>
</dbReference>
<comment type="cofactor">
    <cofactor evidence="2 17 20">
        <name>Mg(2+)</name>
        <dbReference type="ChEBI" id="CHEBI:18420"/>
    </cofactor>
</comment>
<proteinExistence type="inferred from homology"/>
<evidence type="ECO:0000256" key="9">
    <source>
        <dbReference type="ARBA" id="ARBA00022490"/>
    </source>
</evidence>
<dbReference type="Gene3D" id="3.50.30.10">
    <property type="entry name" value="Phosphohistidine domain"/>
    <property type="match status" value="1"/>
</dbReference>
<evidence type="ECO:0000256" key="12">
    <source>
        <dbReference type="ARBA" id="ARBA00022683"/>
    </source>
</evidence>